<proteinExistence type="predicted"/>
<dbReference type="Proteomes" id="UP000324222">
    <property type="component" value="Unassembled WGS sequence"/>
</dbReference>
<reference evidence="1 2" key="1">
    <citation type="submission" date="2019-05" db="EMBL/GenBank/DDBJ databases">
        <title>Another draft genome of Portunus trituberculatus and its Hox gene families provides insights of decapod evolution.</title>
        <authorList>
            <person name="Jeong J.-H."/>
            <person name="Song I."/>
            <person name="Kim S."/>
            <person name="Choi T."/>
            <person name="Kim D."/>
            <person name="Ryu S."/>
            <person name="Kim W."/>
        </authorList>
    </citation>
    <scope>NUCLEOTIDE SEQUENCE [LARGE SCALE GENOMIC DNA]</scope>
    <source>
        <tissue evidence="1">Muscle</tissue>
    </source>
</reference>
<evidence type="ECO:0000313" key="1">
    <source>
        <dbReference type="EMBL" id="MPC60873.1"/>
    </source>
</evidence>
<organism evidence="1 2">
    <name type="scientific">Portunus trituberculatus</name>
    <name type="common">Swimming crab</name>
    <name type="synonym">Neptunus trituberculatus</name>
    <dbReference type="NCBI Taxonomy" id="210409"/>
    <lineage>
        <taxon>Eukaryota</taxon>
        <taxon>Metazoa</taxon>
        <taxon>Ecdysozoa</taxon>
        <taxon>Arthropoda</taxon>
        <taxon>Crustacea</taxon>
        <taxon>Multicrustacea</taxon>
        <taxon>Malacostraca</taxon>
        <taxon>Eumalacostraca</taxon>
        <taxon>Eucarida</taxon>
        <taxon>Decapoda</taxon>
        <taxon>Pleocyemata</taxon>
        <taxon>Brachyura</taxon>
        <taxon>Eubrachyura</taxon>
        <taxon>Portunoidea</taxon>
        <taxon>Portunidae</taxon>
        <taxon>Portuninae</taxon>
        <taxon>Portunus</taxon>
    </lineage>
</organism>
<comment type="caution">
    <text evidence="1">The sequence shown here is derived from an EMBL/GenBank/DDBJ whole genome shotgun (WGS) entry which is preliminary data.</text>
</comment>
<dbReference type="AlphaFoldDB" id="A0A5B7GTD3"/>
<sequence length="93" mass="10435">MRSYSSSLELTYTVSGSFSVFSPSVLNYGIQLSCPTTSSEESGTKKSKKTVTSEKKMEVLYCYARGKKTSVILHDCPYNGTKVEHILHHQCRF</sequence>
<accession>A0A5B7GTD3</accession>
<dbReference type="EMBL" id="VSRR010017985">
    <property type="protein sequence ID" value="MPC60873.1"/>
    <property type="molecule type" value="Genomic_DNA"/>
</dbReference>
<evidence type="ECO:0000313" key="2">
    <source>
        <dbReference type="Proteomes" id="UP000324222"/>
    </source>
</evidence>
<gene>
    <name evidence="1" type="ORF">E2C01_054932</name>
</gene>
<protein>
    <submittedName>
        <fullName evidence="1">Uncharacterized protein</fullName>
    </submittedName>
</protein>
<keyword evidence="2" id="KW-1185">Reference proteome</keyword>
<name>A0A5B7GTD3_PORTR</name>